<evidence type="ECO:0000256" key="3">
    <source>
        <dbReference type="SAM" id="MobiDB-lite"/>
    </source>
</evidence>
<keyword evidence="4" id="KW-0472">Membrane</keyword>
<dbReference type="GO" id="GO:0004252">
    <property type="term" value="F:serine-type endopeptidase activity"/>
    <property type="evidence" value="ECO:0007669"/>
    <property type="project" value="InterPro"/>
</dbReference>
<keyword evidence="2 6" id="KW-0378">Hydrolase</keyword>
<dbReference type="Pfam" id="PF13365">
    <property type="entry name" value="Trypsin_2"/>
    <property type="match status" value="1"/>
</dbReference>
<feature type="compositionally biased region" description="Basic and acidic residues" evidence="3">
    <location>
        <begin position="10"/>
        <end position="19"/>
    </location>
</feature>
<evidence type="ECO:0000313" key="6">
    <source>
        <dbReference type="EMBL" id="VYT18113.1"/>
    </source>
</evidence>
<organism evidence="6">
    <name type="scientific">[Clostridium] nexile</name>
    <dbReference type="NCBI Taxonomy" id="29361"/>
    <lineage>
        <taxon>Bacteria</taxon>
        <taxon>Bacillati</taxon>
        <taxon>Bacillota</taxon>
        <taxon>Clostridia</taxon>
        <taxon>Lachnospirales</taxon>
        <taxon>Lachnospiraceae</taxon>
        <taxon>Tyzzerella</taxon>
    </lineage>
</organism>
<dbReference type="InterPro" id="IPR051201">
    <property type="entry name" value="Chloro_Bact_Ser_Proteases"/>
</dbReference>
<proteinExistence type="predicted"/>
<dbReference type="SUPFAM" id="SSF50156">
    <property type="entry name" value="PDZ domain-like"/>
    <property type="match status" value="1"/>
</dbReference>
<dbReference type="EMBL" id="CACRTG010000021">
    <property type="protein sequence ID" value="VYT18113.1"/>
    <property type="molecule type" value="Genomic_DNA"/>
</dbReference>
<dbReference type="Gene3D" id="2.40.10.120">
    <property type="match status" value="1"/>
</dbReference>
<name>A0A6N2UM84_9FIRM</name>
<feature type="region of interest" description="Disordered" evidence="3">
    <location>
        <begin position="1"/>
        <end position="110"/>
    </location>
</feature>
<accession>A0A6N2UM84</accession>
<reference evidence="6" key="1">
    <citation type="submission" date="2019-11" db="EMBL/GenBank/DDBJ databases">
        <authorList>
            <person name="Feng L."/>
        </authorList>
    </citation>
    <scope>NUCLEOTIDE SEQUENCE</scope>
    <source>
        <strain evidence="6">CnexileLFYP112</strain>
    </source>
</reference>
<dbReference type="PANTHER" id="PTHR43343">
    <property type="entry name" value="PEPTIDASE S12"/>
    <property type="match status" value="1"/>
</dbReference>
<keyword evidence="4" id="KW-1133">Transmembrane helix</keyword>
<evidence type="ECO:0000256" key="4">
    <source>
        <dbReference type="SAM" id="Phobius"/>
    </source>
</evidence>
<feature type="compositionally biased region" description="Low complexity" evidence="3">
    <location>
        <begin position="65"/>
        <end position="82"/>
    </location>
</feature>
<keyword evidence="1 6" id="KW-0645">Protease</keyword>
<dbReference type="AlphaFoldDB" id="A0A6N2UM84"/>
<evidence type="ECO:0000256" key="2">
    <source>
        <dbReference type="ARBA" id="ARBA00022801"/>
    </source>
</evidence>
<evidence type="ECO:0000259" key="5">
    <source>
        <dbReference type="PROSITE" id="PS50106"/>
    </source>
</evidence>
<dbReference type="InterPro" id="IPR001478">
    <property type="entry name" value="PDZ"/>
</dbReference>
<dbReference type="InterPro" id="IPR001940">
    <property type="entry name" value="Peptidase_S1C"/>
</dbReference>
<dbReference type="PRINTS" id="PR00834">
    <property type="entry name" value="PROTEASES2C"/>
</dbReference>
<dbReference type="EC" id="3.4.21.107" evidence="6"/>
<dbReference type="Gene3D" id="2.30.42.10">
    <property type="match status" value="1"/>
</dbReference>
<dbReference type="PANTHER" id="PTHR43343:SF3">
    <property type="entry name" value="PROTEASE DO-LIKE 8, CHLOROPLASTIC"/>
    <property type="match status" value="1"/>
</dbReference>
<dbReference type="InterPro" id="IPR009003">
    <property type="entry name" value="Peptidase_S1_PA"/>
</dbReference>
<dbReference type="SMART" id="SM00228">
    <property type="entry name" value="PDZ"/>
    <property type="match status" value="1"/>
</dbReference>
<dbReference type="SUPFAM" id="SSF50494">
    <property type="entry name" value="Trypsin-like serine proteases"/>
    <property type="match status" value="1"/>
</dbReference>
<feature type="domain" description="PDZ" evidence="5">
    <location>
        <begin position="394"/>
        <end position="483"/>
    </location>
</feature>
<gene>
    <name evidence="6" type="primary">htrA</name>
    <name evidence="6" type="ORF">CNLFYP112_02133</name>
</gene>
<evidence type="ECO:0000256" key="1">
    <source>
        <dbReference type="ARBA" id="ARBA00022670"/>
    </source>
</evidence>
<dbReference type="GO" id="GO:0006508">
    <property type="term" value="P:proteolysis"/>
    <property type="evidence" value="ECO:0007669"/>
    <property type="project" value="UniProtKB-KW"/>
</dbReference>
<feature type="transmembrane region" description="Helical" evidence="4">
    <location>
        <begin position="115"/>
        <end position="137"/>
    </location>
</feature>
<protein>
    <submittedName>
        <fullName evidence="6">Serine protease Do-like HtrA</fullName>
        <ecNumber evidence="6">3.4.21.107</ecNumber>
    </submittedName>
</protein>
<dbReference type="InterPro" id="IPR036034">
    <property type="entry name" value="PDZ_sf"/>
</dbReference>
<keyword evidence="4" id="KW-0812">Transmembrane</keyword>
<dbReference type="PROSITE" id="PS50106">
    <property type="entry name" value="PDZ"/>
    <property type="match status" value="1"/>
</dbReference>
<dbReference type="Pfam" id="PF13180">
    <property type="entry name" value="PDZ_2"/>
    <property type="match status" value="1"/>
</dbReference>
<sequence length="502" mass="54200">MDNEYNYGNNEEKREEPARIEPPVPEDGIIEEAAQTEQRTEQENTSYYEKPPVYESSTQESQTRDSQSYDSQSYDSQSYDSQTYGAPTYEQPDEESKKQPRRHMRKEKERKPIHIGVKWATCICMALVFGLLASAAFQASNLVINKVVGNKTTVASSGQKVNSTKVSTNTSSDVDSNLADMVENVMPSVVSITNLSVQQVQDFFGGVREYESQSSGSGIIIGQNDSELLIVTNNHVVEGSSTLTVTFVDEESVEAQVKGTNSNIDLAVVAVQLDQIKDSTMKEIKTATLGDSDAIRVGEPAIAIGNALGYGQSVTNGIISAKDRTVDGFETTLIQTNAAINPGNSGGALLNAKGEVIGINTVKVNADAVEGMGYAIPISDVTDVINDLMNRQTRTKVDESERGAFGISGTDVDSQSAQVYNMPEGVFISDVTKDGGAEKAGLTKGSIITEFDGTKIDSMDTLKSQLEYYKAGETVDVTVQVPEKNGEYKEQTVQVTLGEAAK</sequence>